<dbReference type="GO" id="GO:0008821">
    <property type="term" value="F:crossover junction DNA endonuclease activity"/>
    <property type="evidence" value="ECO:0007669"/>
    <property type="project" value="EnsemblFungi"/>
</dbReference>
<dbReference type="Gene3D" id="3.40.1440.10">
    <property type="entry name" value="GIY-YIG endonuclease"/>
    <property type="match status" value="1"/>
</dbReference>
<dbReference type="GO" id="GO:0030875">
    <property type="term" value="C:rDNA protrusion"/>
    <property type="evidence" value="ECO:0007669"/>
    <property type="project" value="EnsemblFungi"/>
</dbReference>
<dbReference type="CDD" id="cd10455">
    <property type="entry name" value="GIY-YIG_SLX1"/>
    <property type="match status" value="1"/>
</dbReference>
<evidence type="ECO:0000256" key="8">
    <source>
        <dbReference type="HAMAP-Rule" id="MF_03100"/>
    </source>
</evidence>
<dbReference type="AlphaFoldDB" id="S9R9U6"/>
<keyword evidence="6 8" id="KW-0234">DNA repair</keyword>
<dbReference type="PROSITE" id="PS50164">
    <property type="entry name" value="GIY_YIG"/>
    <property type="match status" value="1"/>
</dbReference>
<comment type="subunit">
    <text evidence="8">Forms a heterodimer with SLX4.</text>
</comment>
<evidence type="ECO:0000256" key="3">
    <source>
        <dbReference type="ARBA" id="ARBA00022763"/>
    </source>
</evidence>
<keyword evidence="3 8" id="KW-0227">DNA damage</keyword>
<dbReference type="GO" id="GO:0017108">
    <property type="term" value="F:5'-flap endonuclease activity"/>
    <property type="evidence" value="ECO:0007669"/>
    <property type="project" value="InterPro"/>
</dbReference>
<dbReference type="Pfam" id="PF21202">
    <property type="entry name" value="SLX1_C"/>
    <property type="match status" value="1"/>
</dbReference>
<keyword evidence="7 8" id="KW-0539">Nucleus</keyword>
<dbReference type="eggNOG" id="KOG3005">
    <property type="taxonomic scope" value="Eukaryota"/>
</dbReference>
<dbReference type="Pfam" id="PF01541">
    <property type="entry name" value="GIY-YIG"/>
    <property type="match status" value="1"/>
</dbReference>
<comment type="function">
    <text evidence="8">Catalytic subunit of the SLX1-SLX4 structure-specific endonuclease that resolves DNA secondary structures generated during DNA repair and recombination. Has endonuclease activity towards branched DNA substrates, introducing single-strand cuts in duplex DNA close to junctions with ss-DNA.</text>
</comment>
<evidence type="ECO:0000256" key="4">
    <source>
        <dbReference type="ARBA" id="ARBA00022801"/>
    </source>
</evidence>
<keyword evidence="5 8" id="KW-0233">DNA recombination</keyword>
<dbReference type="HAMAP" id="MF_03100">
    <property type="entry name" value="Endonuc_su_Slx1"/>
    <property type="match status" value="1"/>
</dbReference>
<protein>
    <submittedName>
        <fullName evidence="10">Structure-specific endonuclease catalytic subunit</fullName>
    </submittedName>
</protein>
<comment type="similarity">
    <text evidence="8">Belongs to the SLX1 family.</text>
</comment>
<evidence type="ECO:0000256" key="5">
    <source>
        <dbReference type="ARBA" id="ARBA00023172"/>
    </source>
</evidence>
<dbReference type="Gene3D" id="3.30.40.10">
    <property type="entry name" value="Zinc/RING finger domain, C3HC4 (zinc finger)"/>
    <property type="match status" value="1"/>
</dbReference>
<proteinExistence type="inferred from homology"/>
<evidence type="ECO:0000256" key="1">
    <source>
        <dbReference type="ARBA" id="ARBA00022722"/>
    </source>
</evidence>
<dbReference type="RefSeq" id="XP_013016351.1">
    <property type="nucleotide sequence ID" value="XM_013160897.1"/>
</dbReference>
<dbReference type="OMA" id="HNRGCDF"/>
<comment type="subcellular location">
    <subcellularLocation>
        <location evidence="8">Nucleus</location>
    </subcellularLocation>
</comment>
<accession>S9R9U6</accession>
<comment type="caution">
    <text evidence="8">Lacks conserved residue(s) required for the propagation of feature annotation.</text>
</comment>
<dbReference type="PANTHER" id="PTHR20208">
    <property type="entry name" value="STRUCTURE-SPECIFIC ENDONUCLEASE SUBUNIT SLX1"/>
    <property type="match status" value="1"/>
</dbReference>
<dbReference type="InterPro" id="IPR000305">
    <property type="entry name" value="GIY-YIG_endonuc"/>
</dbReference>
<feature type="domain" description="GIY-YIG" evidence="9">
    <location>
        <begin position="7"/>
        <end position="92"/>
    </location>
</feature>
<dbReference type="OrthoDB" id="24645at2759"/>
<dbReference type="HOGENOM" id="CLU_030739_1_1_1"/>
<dbReference type="GeneID" id="25031381"/>
<sequence length="263" mass="30496">MSNQEHSFYCCYLIQSKKTASSRSLYIGSTPNPIRRLRQHNGELQGGAWKTRNGRPWIVLCLVHGFPNKTSALQFEWIWQHPNLSRHTKDNQESIKRTLSINSSLNSLQKIVSSNGWKRWPLEITFFSQHAFERWNIISKGNASVKFSMEERNLIDFYNQIFEEELIKFPSKNKASCKSTCDICLCELCEDDSLLYCLYDDCDMTSHTTCLASHFLTGEEHILPVLGRCILCLRSLQWNKLIKSIQRKDIDDNNTVHVSLGKE</sequence>
<dbReference type="InterPro" id="IPR027520">
    <property type="entry name" value="Slx1"/>
</dbReference>
<dbReference type="Proteomes" id="UP000016088">
    <property type="component" value="Unassembled WGS sequence"/>
</dbReference>
<dbReference type="PANTHER" id="PTHR20208:SF13">
    <property type="entry name" value="STRUCTURE-SPECIFIC ENDONUCLEASE SUBUNIT SLX1"/>
    <property type="match status" value="1"/>
</dbReference>
<organism evidence="10 11">
    <name type="scientific">Schizosaccharomyces octosporus (strain yFS286)</name>
    <name type="common">Fission yeast</name>
    <name type="synonym">Octosporomyces octosporus</name>
    <dbReference type="NCBI Taxonomy" id="483514"/>
    <lineage>
        <taxon>Eukaryota</taxon>
        <taxon>Fungi</taxon>
        <taxon>Dikarya</taxon>
        <taxon>Ascomycota</taxon>
        <taxon>Taphrinomycotina</taxon>
        <taxon>Schizosaccharomycetes</taxon>
        <taxon>Schizosaccharomycetales</taxon>
        <taxon>Schizosaccharomycetaceae</taxon>
        <taxon>Schizosaccharomyces</taxon>
    </lineage>
</organism>
<comment type="cofactor">
    <cofactor evidence="8">
        <name>a divalent metal cation</name>
        <dbReference type="ChEBI" id="CHEBI:60240"/>
    </cofactor>
</comment>
<name>S9R9U6_SCHOY</name>
<dbReference type="EMBL" id="KE503206">
    <property type="protein sequence ID" value="EPX74925.1"/>
    <property type="molecule type" value="Genomic_DNA"/>
</dbReference>
<evidence type="ECO:0000259" key="9">
    <source>
        <dbReference type="PROSITE" id="PS50164"/>
    </source>
</evidence>
<keyword evidence="11" id="KW-1185">Reference proteome</keyword>
<evidence type="ECO:0000256" key="7">
    <source>
        <dbReference type="ARBA" id="ARBA00023242"/>
    </source>
</evidence>
<keyword evidence="2 8" id="KW-0255">Endonuclease</keyword>
<keyword evidence="4 8" id="KW-0378">Hydrolase</keyword>
<dbReference type="VEuPathDB" id="FungiDB:SOCG_02404"/>
<evidence type="ECO:0000256" key="2">
    <source>
        <dbReference type="ARBA" id="ARBA00022759"/>
    </source>
</evidence>
<dbReference type="SUPFAM" id="SSF82771">
    <property type="entry name" value="GIY-YIG endonuclease"/>
    <property type="match status" value="1"/>
</dbReference>
<dbReference type="InterPro" id="IPR013083">
    <property type="entry name" value="Znf_RING/FYVE/PHD"/>
</dbReference>
<reference evidence="10 11" key="1">
    <citation type="journal article" date="2011" name="Science">
        <title>Comparative functional genomics of the fission yeasts.</title>
        <authorList>
            <person name="Rhind N."/>
            <person name="Chen Z."/>
            <person name="Yassour M."/>
            <person name="Thompson D.A."/>
            <person name="Haas B.J."/>
            <person name="Habib N."/>
            <person name="Wapinski I."/>
            <person name="Roy S."/>
            <person name="Lin M.F."/>
            <person name="Heiman D.I."/>
            <person name="Young S.K."/>
            <person name="Furuya K."/>
            <person name="Guo Y."/>
            <person name="Pidoux A."/>
            <person name="Chen H.M."/>
            <person name="Robbertse B."/>
            <person name="Goldberg J.M."/>
            <person name="Aoki K."/>
            <person name="Bayne E.H."/>
            <person name="Berlin A.M."/>
            <person name="Desjardins C.A."/>
            <person name="Dobbs E."/>
            <person name="Dukaj L."/>
            <person name="Fan L."/>
            <person name="FitzGerald M.G."/>
            <person name="French C."/>
            <person name="Gujja S."/>
            <person name="Hansen K."/>
            <person name="Keifenheim D."/>
            <person name="Levin J.Z."/>
            <person name="Mosher R.A."/>
            <person name="Mueller C.A."/>
            <person name="Pfiffner J."/>
            <person name="Priest M."/>
            <person name="Russ C."/>
            <person name="Smialowska A."/>
            <person name="Swoboda P."/>
            <person name="Sykes S.M."/>
            <person name="Vaughn M."/>
            <person name="Vengrova S."/>
            <person name="Yoder R."/>
            <person name="Zeng Q."/>
            <person name="Allshire R."/>
            <person name="Baulcombe D."/>
            <person name="Birren B.W."/>
            <person name="Brown W."/>
            <person name="Ekwall K."/>
            <person name="Kellis M."/>
            <person name="Leatherwood J."/>
            <person name="Levin H."/>
            <person name="Margalit H."/>
            <person name="Martienssen R."/>
            <person name="Nieduszynski C.A."/>
            <person name="Spatafora J.W."/>
            <person name="Friedman N."/>
            <person name="Dalgaard J.Z."/>
            <person name="Baumann P."/>
            <person name="Niki H."/>
            <person name="Regev A."/>
            <person name="Nusbaum C."/>
        </authorList>
    </citation>
    <scope>NUCLEOTIDE SEQUENCE [LARGE SCALE GENOMIC DNA]</scope>
    <source>
        <strain evidence="11">yFS286</strain>
    </source>
</reference>
<evidence type="ECO:0000313" key="11">
    <source>
        <dbReference type="Proteomes" id="UP000016088"/>
    </source>
</evidence>
<dbReference type="GO" id="GO:0043007">
    <property type="term" value="P:maintenance of rDNA"/>
    <property type="evidence" value="ECO:0007669"/>
    <property type="project" value="EnsemblFungi"/>
</dbReference>
<keyword evidence="1 8" id="KW-0540">Nuclease</keyword>
<dbReference type="InterPro" id="IPR035901">
    <property type="entry name" value="GIY-YIG_endonuc_sf"/>
</dbReference>
<dbReference type="InterPro" id="IPR048749">
    <property type="entry name" value="SLX1_C"/>
</dbReference>
<dbReference type="GO" id="GO:0106332">
    <property type="term" value="F:ds/ssDNA junction-specific dsDNA endonuclease activity"/>
    <property type="evidence" value="ECO:0007669"/>
    <property type="project" value="EnsemblFungi"/>
</dbReference>
<dbReference type="InterPro" id="IPR050381">
    <property type="entry name" value="SLX1_endonuclease"/>
</dbReference>
<dbReference type="GO" id="GO:0033557">
    <property type="term" value="C:Slx1-Slx4 complex"/>
    <property type="evidence" value="ECO:0007669"/>
    <property type="project" value="UniProtKB-UniRule"/>
</dbReference>
<evidence type="ECO:0000313" key="10">
    <source>
        <dbReference type="EMBL" id="EPX74925.1"/>
    </source>
</evidence>
<gene>
    <name evidence="10" type="ORF">SOCG_02404</name>
</gene>
<evidence type="ECO:0000256" key="6">
    <source>
        <dbReference type="ARBA" id="ARBA00023204"/>
    </source>
</evidence>
<dbReference type="GO" id="GO:0000724">
    <property type="term" value="P:double-strand break repair via homologous recombination"/>
    <property type="evidence" value="ECO:0007669"/>
    <property type="project" value="EnsemblFungi"/>
</dbReference>